<comment type="similarity">
    <text evidence="1">Belongs to the 'GDXG' lipolytic enzyme family.</text>
</comment>
<name>A0ABR7TIP8_9BACT</name>
<dbReference type="PROSITE" id="PS01173">
    <property type="entry name" value="LIPASE_GDXG_HIS"/>
    <property type="match status" value="1"/>
</dbReference>
<keyword evidence="5" id="KW-1185">Reference proteome</keyword>
<evidence type="ECO:0000313" key="5">
    <source>
        <dbReference type="Proteomes" id="UP000659124"/>
    </source>
</evidence>
<dbReference type="SUPFAM" id="SSF53474">
    <property type="entry name" value="alpha/beta-Hydrolases"/>
    <property type="match status" value="1"/>
</dbReference>
<comment type="caution">
    <text evidence="4">The sequence shown here is derived from an EMBL/GenBank/DDBJ whole genome shotgun (WGS) entry which is preliminary data.</text>
</comment>
<dbReference type="RefSeq" id="WP_188086933.1">
    <property type="nucleotide sequence ID" value="NZ_JACVFC010000001.1"/>
</dbReference>
<keyword evidence="2 4" id="KW-0378">Hydrolase</keyword>
<dbReference type="InterPro" id="IPR002168">
    <property type="entry name" value="Lipase_GDXG_HIS_AS"/>
</dbReference>
<dbReference type="InterPro" id="IPR050300">
    <property type="entry name" value="GDXG_lipolytic_enzyme"/>
</dbReference>
<reference evidence="4 5" key="1">
    <citation type="submission" date="2020-09" db="EMBL/GenBank/DDBJ databases">
        <title>Genome sequences of type strains of Chitinophaga qingshengii and Chitinophaga varians.</title>
        <authorList>
            <person name="Kittiwongwattana C."/>
        </authorList>
    </citation>
    <scope>NUCLEOTIDE SEQUENCE [LARGE SCALE GENOMIC DNA]</scope>
    <source>
        <strain evidence="4 5">JCM 30026</strain>
    </source>
</reference>
<accession>A0ABR7TIP8</accession>
<sequence>MEKINLAAFRKELEEAATRWSKEKMPVKDVTDKQIHQDLSIRIYRQQTTPEKLPVLLFLHGGGWVRGNLQTHDDLCRQLAAGGHFMVISVNYRLAPEHPFPYAINDAFTALQWIIAHADDIRANAGSIAVGGDSSGGNLAIALLQQAMENDITLKGLVVAYPPLNYQFDTPSYIQYAEGYGLTKDLMKQLWDMYLGDVTHAKNRLASVIQNDFSGYPPTLIIGSDKDPLHEDGRQLFNKMVLAAVAVTYSFYPGTRHAFLLRTAIEKAATTAQQEIIGFLKNKIFIS</sequence>
<protein>
    <submittedName>
        <fullName evidence="4">Alpha/beta hydrolase</fullName>
    </submittedName>
</protein>
<dbReference type="GO" id="GO:0016787">
    <property type="term" value="F:hydrolase activity"/>
    <property type="evidence" value="ECO:0007669"/>
    <property type="project" value="UniProtKB-KW"/>
</dbReference>
<evidence type="ECO:0000256" key="2">
    <source>
        <dbReference type="ARBA" id="ARBA00022801"/>
    </source>
</evidence>
<evidence type="ECO:0000313" key="4">
    <source>
        <dbReference type="EMBL" id="MBC9929838.1"/>
    </source>
</evidence>
<evidence type="ECO:0000259" key="3">
    <source>
        <dbReference type="Pfam" id="PF07859"/>
    </source>
</evidence>
<dbReference type="PANTHER" id="PTHR48081:SF8">
    <property type="entry name" value="ALPHA_BETA HYDROLASE FOLD-3 DOMAIN-CONTAINING PROTEIN-RELATED"/>
    <property type="match status" value="1"/>
</dbReference>
<proteinExistence type="inferred from homology"/>
<gene>
    <name evidence="4" type="ORF">ICL07_05580</name>
</gene>
<dbReference type="Gene3D" id="3.40.50.1820">
    <property type="entry name" value="alpha/beta hydrolase"/>
    <property type="match status" value="1"/>
</dbReference>
<evidence type="ECO:0000256" key="1">
    <source>
        <dbReference type="ARBA" id="ARBA00010515"/>
    </source>
</evidence>
<organism evidence="4 5">
    <name type="scientific">Chitinophaga qingshengii</name>
    <dbReference type="NCBI Taxonomy" id="1569794"/>
    <lineage>
        <taxon>Bacteria</taxon>
        <taxon>Pseudomonadati</taxon>
        <taxon>Bacteroidota</taxon>
        <taxon>Chitinophagia</taxon>
        <taxon>Chitinophagales</taxon>
        <taxon>Chitinophagaceae</taxon>
        <taxon>Chitinophaga</taxon>
    </lineage>
</organism>
<dbReference type="EMBL" id="JACVFC010000001">
    <property type="protein sequence ID" value="MBC9929838.1"/>
    <property type="molecule type" value="Genomic_DNA"/>
</dbReference>
<feature type="domain" description="Alpha/beta hydrolase fold-3" evidence="3">
    <location>
        <begin position="56"/>
        <end position="260"/>
    </location>
</feature>
<dbReference type="Proteomes" id="UP000659124">
    <property type="component" value="Unassembled WGS sequence"/>
</dbReference>
<dbReference type="PANTHER" id="PTHR48081">
    <property type="entry name" value="AB HYDROLASE SUPERFAMILY PROTEIN C4A8.06C"/>
    <property type="match status" value="1"/>
</dbReference>
<dbReference type="InterPro" id="IPR029058">
    <property type="entry name" value="AB_hydrolase_fold"/>
</dbReference>
<dbReference type="Pfam" id="PF07859">
    <property type="entry name" value="Abhydrolase_3"/>
    <property type="match status" value="1"/>
</dbReference>
<dbReference type="InterPro" id="IPR013094">
    <property type="entry name" value="AB_hydrolase_3"/>
</dbReference>